<gene>
    <name evidence="1" type="ORF">NECAME_18036</name>
</gene>
<organism evidence="1 2">
    <name type="scientific">Necator americanus</name>
    <name type="common">Human hookworm</name>
    <dbReference type="NCBI Taxonomy" id="51031"/>
    <lineage>
        <taxon>Eukaryota</taxon>
        <taxon>Metazoa</taxon>
        <taxon>Ecdysozoa</taxon>
        <taxon>Nematoda</taxon>
        <taxon>Chromadorea</taxon>
        <taxon>Rhabditida</taxon>
        <taxon>Rhabditina</taxon>
        <taxon>Rhabditomorpha</taxon>
        <taxon>Strongyloidea</taxon>
        <taxon>Ancylostomatidae</taxon>
        <taxon>Bunostominae</taxon>
        <taxon>Necator</taxon>
    </lineage>
</organism>
<keyword evidence="2" id="KW-1185">Reference proteome</keyword>
<dbReference type="STRING" id="51031.W2TEE3"/>
<dbReference type="AlphaFoldDB" id="W2TEE3"/>
<dbReference type="EMBL" id="KI659166">
    <property type="protein sequence ID" value="ETN80203.1"/>
    <property type="molecule type" value="Genomic_DNA"/>
</dbReference>
<protein>
    <submittedName>
        <fullName evidence="1">Uncharacterized protein</fullName>
    </submittedName>
</protein>
<sequence>MDRIGVKHGIRELDEDADNGYDSQSHEQITGFDAFRSYNSVIREVKERSARLVGLLRGALLDLHDAAGYMMRQSIEVVAAALRTEHCLVDFGETSVAVSVLVDSTSADKALSQDLVTALAEGRKPDSGHIIVLPTQHSRWMCNYRRVKLTLEENVMENIHYLRKRQSDRGIMSGTNTMIIID</sequence>
<evidence type="ECO:0000313" key="1">
    <source>
        <dbReference type="EMBL" id="ETN80203.1"/>
    </source>
</evidence>
<accession>W2TEE3</accession>
<evidence type="ECO:0000313" key="2">
    <source>
        <dbReference type="Proteomes" id="UP000053676"/>
    </source>
</evidence>
<dbReference type="Proteomes" id="UP000053676">
    <property type="component" value="Unassembled WGS sequence"/>
</dbReference>
<dbReference type="KEGG" id="nai:NECAME_18036"/>
<reference evidence="2" key="1">
    <citation type="journal article" date="2014" name="Nat. Genet.">
        <title>Genome of the human hookworm Necator americanus.</title>
        <authorList>
            <person name="Tang Y.T."/>
            <person name="Gao X."/>
            <person name="Rosa B.A."/>
            <person name="Abubucker S."/>
            <person name="Hallsworth-Pepin K."/>
            <person name="Martin J."/>
            <person name="Tyagi R."/>
            <person name="Heizer E."/>
            <person name="Zhang X."/>
            <person name="Bhonagiri-Palsikar V."/>
            <person name="Minx P."/>
            <person name="Warren W.C."/>
            <person name="Wang Q."/>
            <person name="Zhan B."/>
            <person name="Hotez P.J."/>
            <person name="Sternberg P.W."/>
            <person name="Dougall A."/>
            <person name="Gaze S.T."/>
            <person name="Mulvenna J."/>
            <person name="Sotillo J."/>
            <person name="Ranganathan S."/>
            <person name="Rabelo E.M."/>
            <person name="Wilson R.K."/>
            <person name="Felgner P.L."/>
            <person name="Bethony J."/>
            <person name="Hawdon J.M."/>
            <person name="Gasser R.B."/>
            <person name="Loukas A."/>
            <person name="Mitreva M."/>
        </authorList>
    </citation>
    <scope>NUCLEOTIDE SEQUENCE [LARGE SCALE GENOMIC DNA]</scope>
</reference>
<name>W2TEE3_NECAM</name>
<proteinExistence type="predicted"/>